<reference evidence="1 2" key="1">
    <citation type="submission" date="2019-08" db="EMBL/GenBank/DDBJ databases">
        <title>Bacillus genomes from the desert of Cuatro Cienegas, Coahuila.</title>
        <authorList>
            <person name="Olmedo-Alvarez G."/>
        </authorList>
    </citation>
    <scope>NUCLEOTIDE SEQUENCE [LARGE SCALE GENOMIC DNA]</scope>
    <source>
        <strain evidence="1 2">CH128b_4D</strain>
    </source>
</reference>
<dbReference type="RefSeq" id="WP_187444423.1">
    <property type="nucleotide sequence ID" value="NZ_VTEG01000009.1"/>
</dbReference>
<accession>A0A5D4MAP4</accession>
<evidence type="ECO:0000313" key="2">
    <source>
        <dbReference type="Proteomes" id="UP000325182"/>
    </source>
</evidence>
<protein>
    <submittedName>
        <fullName evidence="1">Uncharacterized protein</fullName>
    </submittedName>
</protein>
<comment type="caution">
    <text evidence="1">The sequence shown here is derived from an EMBL/GenBank/DDBJ whole genome shotgun (WGS) entry which is preliminary data.</text>
</comment>
<dbReference type="Proteomes" id="UP000325182">
    <property type="component" value="Unassembled WGS sequence"/>
</dbReference>
<organism evidence="1 2">
    <name type="scientific">Rossellomorea vietnamensis</name>
    <dbReference type="NCBI Taxonomy" id="218284"/>
    <lineage>
        <taxon>Bacteria</taxon>
        <taxon>Bacillati</taxon>
        <taxon>Bacillota</taxon>
        <taxon>Bacilli</taxon>
        <taxon>Bacillales</taxon>
        <taxon>Bacillaceae</taxon>
        <taxon>Rossellomorea</taxon>
    </lineage>
</organism>
<evidence type="ECO:0000313" key="1">
    <source>
        <dbReference type="EMBL" id="TYR98772.1"/>
    </source>
</evidence>
<sequence length="74" mass="8348">MMACFSLLDNKFKSFKGFHPNLQGILFKEMAVQLRIPAVINQEGKIRAQAPNHFKESIKRNLCGEIADSNLSVI</sequence>
<name>A0A5D4MAP4_9BACI</name>
<proteinExistence type="predicted"/>
<dbReference type="AlphaFoldDB" id="A0A5D4MAP4"/>
<gene>
    <name evidence="1" type="ORF">FZC84_13755</name>
</gene>
<dbReference type="EMBL" id="VTEG01000009">
    <property type="protein sequence ID" value="TYR98772.1"/>
    <property type="molecule type" value="Genomic_DNA"/>
</dbReference>